<dbReference type="InterPro" id="IPR035940">
    <property type="entry name" value="CAP_sf"/>
</dbReference>
<name>H2Z357_CIOSA</name>
<sequence length="148" mass="16822">MLWRTSTRLGCSVAVRRVRRGGHTYNTTYTIAHYDPAGNHQYTLPQRTIRSYHENVPDPKIGTCMSPEECSNGDRCMGFDSRMTCRCQTYRYRMRPRQPICSGSGGCMVRCTKPTGRFPGIWRGECQGQRSCKCSLERVNNVIGAICI</sequence>
<dbReference type="HOGENOM" id="CLU_1758174_0_0_1"/>
<proteinExistence type="predicted"/>
<protein>
    <submittedName>
        <fullName evidence="1">Uncharacterized protein</fullName>
    </submittedName>
</protein>
<dbReference type="Gene3D" id="3.40.33.10">
    <property type="entry name" value="CAP"/>
    <property type="match status" value="1"/>
</dbReference>
<dbReference type="SUPFAM" id="SSF55797">
    <property type="entry name" value="PR-1-like"/>
    <property type="match status" value="1"/>
</dbReference>
<reference evidence="2" key="1">
    <citation type="submission" date="2003-08" db="EMBL/GenBank/DDBJ databases">
        <authorList>
            <person name="Birren B."/>
            <person name="Nusbaum C."/>
            <person name="Abebe A."/>
            <person name="Abouelleil A."/>
            <person name="Adekoya E."/>
            <person name="Ait-zahra M."/>
            <person name="Allen N."/>
            <person name="Allen T."/>
            <person name="An P."/>
            <person name="Anderson M."/>
            <person name="Anderson S."/>
            <person name="Arachchi H."/>
            <person name="Armbruster J."/>
            <person name="Bachantsang P."/>
            <person name="Baldwin J."/>
            <person name="Barry A."/>
            <person name="Bayul T."/>
            <person name="Blitshsteyn B."/>
            <person name="Bloom T."/>
            <person name="Blye J."/>
            <person name="Boguslavskiy L."/>
            <person name="Borowsky M."/>
            <person name="Boukhgalter B."/>
            <person name="Brunache A."/>
            <person name="Butler J."/>
            <person name="Calixte N."/>
            <person name="Calvo S."/>
            <person name="Camarata J."/>
            <person name="Campo K."/>
            <person name="Chang J."/>
            <person name="Cheshatsang Y."/>
            <person name="Citroen M."/>
            <person name="Collymore A."/>
            <person name="Considine T."/>
            <person name="Cook A."/>
            <person name="Cooke P."/>
            <person name="Corum B."/>
            <person name="Cuomo C."/>
            <person name="David R."/>
            <person name="Dawoe T."/>
            <person name="Degray S."/>
            <person name="Dodge S."/>
            <person name="Dooley K."/>
            <person name="Dorje P."/>
            <person name="Dorjee K."/>
            <person name="Dorris L."/>
            <person name="Duffey N."/>
            <person name="Dupes A."/>
            <person name="Elkins T."/>
            <person name="Engels R."/>
            <person name="Erickson J."/>
            <person name="Farina A."/>
            <person name="Faro S."/>
            <person name="Ferreira P."/>
            <person name="Fischer H."/>
            <person name="Fitzgerald M."/>
            <person name="Foley K."/>
            <person name="Gage D."/>
            <person name="Galagan J."/>
            <person name="Gearin G."/>
            <person name="Gnerre S."/>
            <person name="Gnirke A."/>
            <person name="Goyette A."/>
            <person name="Graham J."/>
            <person name="Grandbois E."/>
            <person name="Gyaltsen K."/>
            <person name="Hafez N."/>
            <person name="Hagopian D."/>
            <person name="Hagos B."/>
            <person name="Hall J."/>
            <person name="Hatcher B."/>
            <person name="Heller A."/>
            <person name="Higgins H."/>
            <person name="Honan T."/>
            <person name="Horn A."/>
            <person name="Houde N."/>
            <person name="Hughes L."/>
            <person name="Hulme W."/>
            <person name="Husby E."/>
            <person name="Iliev I."/>
            <person name="Jaffe D."/>
            <person name="Jones C."/>
            <person name="Kamal M."/>
            <person name="Kamat A."/>
            <person name="Kamvysselis M."/>
            <person name="Karlsson E."/>
            <person name="Kells C."/>
            <person name="Kieu A."/>
            <person name="Kisner P."/>
            <person name="Kodira C."/>
            <person name="Kulbokas E."/>
            <person name="Labutti K."/>
            <person name="Lama D."/>
            <person name="Landers T."/>
            <person name="Leger J."/>
            <person name="Levine S."/>
            <person name="Lewis D."/>
            <person name="Lewis T."/>
            <person name="Lindblad-toh K."/>
            <person name="Liu X."/>
            <person name="Lokyitsang T."/>
            <person name="Lokyitsang Y."/>
            <person name="Lucien O."/>
            <person name="Lui A."/>
            <person name="Ma L.J."/>
            <person name="Mabbitt R."/>
            <person name="Macdonald J."/>
            <person name="Maclean C."/>
            <person name="Major J."/>
            <person name="Manning J."/>
            <person name="Marabella R."/>
            <person name="Maru K."/>
            <person name="Matthews C."/>
            <person name="Mauceli E."/>
            <person name="Mccarthy M."/>
            <person name="Mcdonough S."/>
            <person name="Mcghee T."/>
            <person name="Meldrim J."/>
            <person name="Meneus L."/>
            <person name="Mesirov J."/>
            <person name="Mihalev A."/>
            <person name="Mihova T."/>
            <person name="Mikkelsen T."/>
            <person name="Mlenga V."/>
            <person name="Moru K."/>
            <person name="Mozes J."/>
            <person name="Mulrain L."/>
            <person name="Munson G."/>
            <person name="Naylor J."/>
            <person name="Newes C."/>
            <person name="Nguyen C."/>
            <person name="Nguyen N."/>
            <person name="Nguyen T."/>
            <person name="Nicol R."/>
            <person name="Nielsen C."/>
            <person name="Nizzari M."/>
            <person name="Norbu C."/>
            <person name="Norbu N."/>
            <person name="O'donnell P."/>
            <person name="Okoawo O."/>
            <person name="O'leary S."/>
            <person name="Omotosho B."/>
            <person name="O'neill K."/>
            <person name="Osman S."/>
            <person name="Parker S."/>
            <person name="Perrin D."/>
            <person name="Phunkhang P."/>
            <person name="Piqani B."/>
            <person name="Purcell S."/>
            <person name="Rachupka T."/>
            <person name="Ramasamy U."/>
            <person name="Rameau R."/>
            <person name="Ray V."/>
            <person name="Raymond C."/>
            <person name="Retta R."/>
            <person name="Richardson S."/>
            <person name="Rise C."/>
            <person name="Rodriguez J."/>
            <person name="Rogers J."/>
            <person name="Rogov P."/>
            <person name="Rutman M."/>
            <person name="Schupbach R."/>
            <person name="Seaman C."/>
            <person name="Settipalli S."/>
            <person name="Sharpe T."/>
            <person name="Sheridan J."/>
            <person name="Sherpa N."/>
            <person name="Shi J."/>
            <person name="Smirnov S."/>
            <person name="Smith C."/>
            <person name="Sougnez C."/>
            <person name="Spencer B."/>
            <person name="Stalker J."/>
            <person name="Stange-thomann N."/>
            <person name="Stavropoulos S."/>
            <person name="Stetson K."/>
            <person name="Stone C."/>
            <person name="Stone S."/>
            <person name="Stubbs M."/>
            <person name="Talamas J."/>
            <person name="Tchuinga P."/>
            <person name="Tenzing P."/>
            <person name="Tesfaye S."/>
            <person name="Theodore J."/>
            <person name="Thoulutsang Y."/>
            <person name="Topham K."/>
            <person name="Towey S."/>
            <person name="Tsamla T."/>
            <person name="Tsomo N."/>
            <person name="Vallee D."/>
            <person name="Vassiliev H."/>
            <person name="Venkataraman V."/>
            <person name="Vinson J."/>
            <person name="Vo A."/>
            <person name="Wade C."/>
            <person name="Wang S."/>
            <person name="Wangchuk T."/>
            <person name="Wangdi T."/>
            <person name="Whittaker C."/>
            <person name="Wilkinson J."/>
            <person name="Wu Y."/>
            <person name="Wyman D."/>
            <person name="Yadav S."/>
            <person name="Yang S."/>
            <person name="Yang X."/>
            <person name="Yeager S."/>
            <person name="Yee E."/>
            <person name="Young G."/>
            <person name="Zainoun J."/>
            <person name="Zembeck L."/>
            <person name="Zimmer A."/>
            <person name="Zody M."/>
            <person name="Lander E."/>
        </authorList>
    </citation>
    <scope>NUCLEOTIDE SEQUENCE [LARGE SCALE GENOMIC DNA]</scope>
</reference>
<dbReference type="Ensembl" id="ENSCSAVT00000012159.1">
    <property type="protein sequence ID" value="ENSCSAVP00000012019.1"/>
    <property type="gene ID" value="ENSCSAVG00000007066.1"/>
</dbReference>
<keyword evidence="2" id="KW-1185">Reference proteome</keyword>
<dbReference type="Proteomes" id="UP000007875">
    <property type="component" value="Unassembled WGS sequence"/>
</dbReference>
<accession>H2Z357</accession>
<evidence type="ECO:0000313" key="2">
    <source>
        <dbReference type="Proteomes" id="UP000007875"/>
    </source>
</evidence>
<reference evidence="1" key="3">
    <citation type="submission" date="2025-09" db="UniProtKB">
        <authorList>
            <consortium name="Ensembl"/>
        </authorList>
    </citation>
    <scope>IDENTIFICATION</scope>
</reference>
<dbReference type="AlphaFoldDB" id="H2Z357"/>
<dbReference type="GeneTree" id="ENSGT00940000173460"/>
<reference evidence="1" key="2">
    <citation type="submission" date="2025-08" db="UniProtKB">
        <authorList>
            <consortium name="Ensembl"/>
        </authorList>
    </citation>
    <scope>IDENTIFICATION</scope>
</reference>
<organism evidence="1 2">
    <name type="scientific">Ciona savignyi</name>
    <name type="common">Pacific transparent sea squirt</name>
    <dbReference type="NCBI Taxonomy" id="51511"/>
    <lineage>
        <taxon>Eukaryota</taxon>
        <taxon>Metazoa</taxon>
        <taxon>Chordata</taxon>
        <taxon>Tunicata</taxon>
        <taxon>Ascidiacea</taxon>
        <taxon>Phlebobranchia</taxon>
        <taxon>Cionidae</taxon>
        <taxon>Ciona</taxon>
    </lineage>
</organism>
<evidence type="ECO:0000313" key="1">
    <source>
        <dbReference type="Ensembl" id="ENSCSAVP00000012019.1"/>
    </source>
</evidence>
<dbReference type="InParanoid" id="H2Z357"/>